<dbReference type="EMBL" id="CM046388">
    <property type="protein sequence ID" value="KAI8571916.1"/>
    <property type="molecule type" value="Genomic_DNA"/>
</dbReference>
<protein>
    <submittedName>
        <fullName evidence="1">Uncharacterized protein</fullName>
    </submittedName>
</protein>
<dbReference type="Proteomes" id="UP001062846">
    <property type="component" value="Chromosome 1"/>
</dbReference>
<comment type="caution">
    <text evidence="1">The sequence shown here is derived from an EMBL/GenBank/DDBJ whole genome shotgun (WGS) entry which is preliminary data.</text>
</comment>
<organism evidence="1 2">
    <name type="scientific">Rhododendron molle</name>
    <name type="common">Chinese azalea</name>
    <name type="synonym">Azalea mollis</name>
    <dbReference type="NCBI Taxonomy" id="49168"/>
    <lineage>
        <taxon>Eukaryota</taxon>
        <taxon>Viridiplantae</taxon>
        <taxon>Streptophyta</taxon>
        <taxon>Embryophyta</taxon>
        <taxon>Tracheophyta</taxon>
        <taxon>Spermatophyta</taxon>
        <taxon>Magnoliopsida</taxon>
        <taxon>eudicotyledons</taxon>
        <taxon>Gunneridae</taxon>
        <taxon>Pentapetalae</taxon>
        <taxon>asterids</taxon>
        <taxon>Ericales</taxon>
        <taxon>Ericaceae</taxon>
        <taxon>Ericoideae</taxon>
        <taxon>Rhodoreae</taxon>
        <taxon>Rhododendron</taxon>
    </lineage>
</organism>
<sequence>MDYSKFMEWMTQVGRGSQFSCLLSKVALAGLLYHVWGERNCKIFKSHGCNVQRLESKVRINIRACVSSWRTLKKSGSNIALCSLLNIPVRVFESM</sequence>
<reference evidence="1" key="1">
    <citation type="submission" date="2022-02" db="EMBL/GenBank/DDBJ databases">
        <title>Plant Genome Project.</title>
        <authorList>
            <person name="Zhang R.-G."/>
        </authorList>
    </citation>
    <scope>NUCLEOTIDE SEQUENCE</scope>
    <source>
        <strain evidence="1">AT1</strain>
    </source>
</reference>
<name>A0ACC0Q265_RHOML</name>
<keyword evidence="2" id="KW-1185">Reference proteome</keyword>
<proteinExistence type="predicted"/>
<gene>
    <name evidence="1" type="ORF">RHMOL_Rhmol01G0157600</name>
</gene>
<evidence type="ECO:0000313" key="1">
    <source>
        <dbReference type="EMBL" id="KAI8571916.1"/>
    </source>
</evidence>
<accession>A0ACC0Q265</accession>
<evidence type="ECO:0000313" key="2">
    <source>
        <dbReference type="Proteomes" id="UP001062846"/>
    </source>
</evidence>